<feature type="domain" description="MADS-box" evidence="8">
    <location>
        <begin position="1"/>
        <end position="61"/>
    </location>
</feature>
<dbReference type="CDD" id="cd00265">
    <property type="entry name" value="MADS_MEF2_like"/>
    <property type="match status" value="1"/>
</dbReference>
<dbReference type="InterPro" id="IPR002487">
    <property type="entry name" value="TF_Kbox"/>
</dbReference>
<evidence type="ECO:0000256" key="1">
    <source>
        <dbReference type="ARBA" id="ARBA00004123"/>
    </source>
</evidence>
<sequence length="349" mass="38010">MGRAKIEIKRIDNATNRQVTFSKRRNGLLKKAYELSVLCDADVAVIMFSPTGKLFEYANSSMKEILDRYHNAPQEQREKRKFDNNDYVAQQAKRFRHEAETYKRELRHYQGEDLGPLQVPDLDQLEKKLDDGLQKVRARQKELLTQEVMKLRQQLEQSEAQAVASAQQSNPYASHFSELLGRSSLATPPGPSLSNLPALPYFPSLTAGFGPSSSSLGAMGQPSPSGQQGVLSPSQLMDLGMPGPQKLPMRIGGLARPQNDPPGTPGGVGLGGGLGGLEQQWGQGPSSLEMLLLERQQQQDQQEQQQQQQQQRRYGGLVLPSLPHPSGGQGPGTGPSTPGGQGLPPGQGS</sequence>
<dbReference type="Proteomes" id="UP000054558">
    <property type="component" value="Unassembled WGS sequence"/>
</dbReference>
<dbReference type="PANTHER" id="PTHR48019">
    <property type="entry name" value="SERUM RESPONSE FACTOR HOMOLOG"/>
    <property type="match status" value="1"/>
</dbReference>
<evidence type="ECO:0000313" key="11">
    <source>
        <dbReference type="Proteomes" id="UP000054558"/>
    </source>
</evidence>
<dbReference type="GO" id="GO:0000978">
    <property type="term" value="F:RNA polymerase II cis-regulatory region sequence-specific DNA binding"/>
    <property type="evidence" value="ECO:0000318"/>
    <property type="project" value="GO_Central"/>
</dbReference>
<keyword evidence="3" id="KW-0238">DNA-binding</keyword>
<dbReference type="GO" id="GO:0045944">
    <property type="term" value="P:positive regulation of transcription by RNA polymerase II"/>
    <property type="evidence" value="ECO:0007669"/>
    <property type="project" value="InterPro"/>
</dbReference>
<keyword evidence="6" id="KW-0175">Coiled coil</keyword>
<gene>
    <name evidence="10" type="ORF">KFL_005600030</name>
</gene>
<dbReference type="GO" id="GO:0046983">
    <property type="term" value="F:protein dimerization activity"/>
    <property type="evidence" value="ECO:0007669"/>
    <property type="project" value="InterPro"/>
</dbReference>
<dbReference type="Pfam" id="PF00319">
    <property type="entry name" value="SRF-TF"/>
    <property type="match status" value="1"/>
</dbReference>
<keyword evidence="2" id="KW-0805">Transcription regulation</keyword>
<dbReference type="Gene3D" id="3.40.1810.10">
    <property type="entry name" value="Transcription factor, MADS-box"/>
    <property type="match status" value="1"/>
</dbReference>
<feature type="compositionally biased region" description="Low complexity" evidence="7">
    <location>
        <begin position="296"/>
        <end position="311"/>
    </location>
</feature>
<feature type="region of interest" description="Disordered" evidence="7">
    <location>
        <begin position="213"/>
        <end position="349"/>
    </location>
</feature>
<keyword evidence="5" id="KW-0539">Nucleus</keyword>
<proteinExistence type="predicted"/>
<dbReference type="PROSITE" id="PS00350">
    <property type="entry name" value="MADS_BOX_1"/>
    <property type="match status" value="1"/>
</dbReference>
<dbReference type="PROSITE" id="PS50066">
    <property type="entry name" value="MADS_BOX_2"/>
    <property type="match status" value="1"/>
</dbReference>
<dbReference type="FunFam" id="3.40.1810.10:FF:000003">
    <property type="entry name" value="MADS-box transcription factor MADS-MC"/>
    <property type="match status" value="1"/>
</dbReference>
<dbReference type="InterPro" id="IPR036879">
    <property type="entry name" value="TF_MADSbox_sf"/>
</dbReference>
<dbReference type="SMART" id="SM00432">
    <property type="entry name" value="MADS"/>
    <property type="match status" value="1"/>
</dbReference>
<evidence type="ECO:0000259" key="9">
    <source>
        <dbReference type="PROSITE" id="PS51297"/>
    </source>
</evidence>
<feature type="domain" description="K-box" evidence="9">
    <location>
        <begin position="85"/>
        <end position="174"/>
    </location>
</feature>
<dbReference type="EMBL" id="DF237509">
    <property type="protein sequence ID" value="GAQ89767.1"/>
    <property type="molecule type" value="Genomic_DNA"/>
</dbReference>
<evidence type="ECO:0000256" key="2">
    <source>
        <dbReference type="ARBA" id="ARBA00023015"/>
    </source>
</evidence>
<evidence type="ECO:0000256" key="6">
    <source>
        <dbReference type="SAM" id="Coils"/>
    </source>
</evidence>
<feature type="compositionally biased region" description="Polar residues" evidence="7">
    <location>
        <begin position="213"/>
        <end position="235"/>
    </location>
</feature>
<dbReference type="SMR" id="A0A1Y1IME7"/>
<dbReference type="InterPro" id="IPR033896">
    <property type="entry name" value="MEF2-like_N"/>
</dbReference>
<dbReference type="SUPFAM" id="SSF55455">
    <property type="entry name" value="SRF-like"/>
    <property type="match status" value="1"/>
</dbReference>
<accession>A0A1Y1IME7</accession>
<comment type="subcellular location">
    <subcellularLocation>
        <location evidence="1">Nucleus</location>
    </subcellularLocation>
</comment>
<reference evidence="10 11" key="1">
    <citation type="journal article" date="2014" name="Nat. Commun.">
        <title>Klebsormidium flaccidum genome reveals primary factors for plant terrestrial adaptation.</title>
        <authorList>
            <person name="Hori K."/>
            <person name="Maruyama F."/>
            <person name="Fujisawa T."/>
            <person name="Togashi T."/>
            <person name="Yamamoto N."/>
            <person name="Seo M."/>
            <person name="Sato S."/>
            <person name="Yamada T."/>
            <person name="Mori H."/>
            <person name="Tajima N."/>
            <person name="Moriyama T."/>
            <person name="Ikeuchi M."/>
            <person name="Watanabe M."/>
            <person name="Wada H."/>
            <person name="Kobayashi K."/>
            <person name="Saito M."/>
            <person name="Masuda T."/>
            <person name="Sasaki-Sekimoto Y."/>
            <person name="Mashiguchi K."/>
            <person name="Awai K."/>
            <person name="Shimojima M."/>
            <person name="Masuda S."/>
            <person name="Iwai M."/>
            <person name="Nobusawa T."/>
            <person name="Narise T."/>
            <person name="Kondo S."/>
            <person name="Saito H."/>
            <person name="Sato R."/>
            <person name="Murakawa M."/>
            <person name="Ihara Y."/>
            <person name="Oshima-Yamada Y."/>
            <person name="Ohtaka K."/>
            <person name="Satoh M."/>
            <person name="Sonobe K."/>
            <person name="Ishii M."/>
            <person name="Ohtani R."/>
            <person name="Kanamori-Sato M."/>
            <person name="Honoki R."/>
            <person name="Miyazaki D."/>
            <person name="Mochizuki H."/>
            <person name="Umetsu J."/>
            <person name="Higashi K."/>
            <person name="Shibata D."/>
            <person name="Kamiya Y."/>
            <person name="Sato N."/>
            <person name="Nakamura Y."/>
            <person name="Tabata S."/>
            <person name="Ida S."/>
            <person name="Kurokawa K."/>
            <person name="Ohta H."/>
        </authorList>
    </citation>
    <scope>NUCLEOTIDE SEQUENCE [LARGE SCALE GENOMIC DNA]</scope>
    <source>
        <strain evidence="10 11">NIES-2285</strain>
    </source>
</reference>
<evidence type="ECO:0000256" key="4">
    <source>
        <dbReference type="ARBA" id="ARBA00023163"/>
    </source>
</evidence>
<evidence type="ECO:0000256" key="5">
    <source>
        <dbReference type="ARBA" id="ARBA00023242"/>
    </source>
</evidence>
<dbReference type="OrthoDB" id="1898716at2759"/>
<evidence type="ECO:0000259" key="8">
    <source>
        <dbReference type="PROSITE" id="PS50066"/>
    </source>
</evidence>
<feature type="compositionally biased region" description="Gly residues" evidence="7">
    <location>
        <begin position="265"/>
        <end position="276"/>
    </location>
</feature>
<dbReference type="PRINTS" id="PR00404">
    <property type="entry name" value="MADSDOMAIN"/>
</dbReference>
<protein>
    <submittedName>
        <fullName evidence="10">K-box region and MADS-box transcription factor family protein</fullName>
    </submittedName>
</protein>
<keyword evidence="4" id="KW-0804">Transcription</keyword>
<name>A0A1Y1IME7_KLENI</name>
<dbReference type="STRING" id="105231.A0A1Y1IME7"/>
<evidence type="ECO:0000256" key="3">
    <source>
        <dbReference type="ARBA" id="ARBA00023125"/>
    </source>
</evidence>
<dbReference type="OMA" id="AWIANNT"/>
<feature type="compositionally biased region" description="Gly residues" evidence="7">
    <location>
        <begin position="327"/>
        <end position="349"/>
    </location>
</feature>
<dbReference type="GO" id="GO:0005634">
    <property type="term" value="C:nucleus"/>
    <property type="evidence" value="ECO:0007669"/>
    <property type="project" value="UniProtKB-SubCell"/>
</dbReference>
<dbReference type="InterPro" id="IPR050142">
    <property type="entry name" value="MADS-box/MEF2_TF"/>
</dbReference>
<dbReference type="AlphaFoldDB" id="A0A1Y1IME7"/>
<organism evidence="10 11">
    <name type="scientific">Klebsormidium nitens</name>
    <name type="common">Green alga</name>
    <name type="synonym">Ulothrix nitens</name>
    <dbReference type="NCBI Taxonomy" id="105231"/>
    <lineage>
        <taxon>Eukaryota</taxon>
        <taxon>Viridiplantae</taxon>
        <taxon>Streptophyta</taxon>
        <taxon>Klebsormidiophyceae</taxon>
        <taxon>Klebsormidiales</taxon>
        <taxon>Klebsormidiaceae</taxon>
        <taxon>Klebsormidium</taxon>
    </lineage>
</organism>
<evidence type="ECO:0000313" key="10">
    <source>
        <dbReference type="EMBL" id="GAQ89767.1"/>
    </source>
</evidence>
<dbReference type="GO" id="GO:0000981">
    <property type="term" value="F:DNA-binding transcription factor activity, RNA polymerase II-specific"/>
    <property type="evidence" value="ECO:0000318"/>
    <property type="project" value="GO_Central"/>
</dbReference>
<dbReference type="InterPro" id="IPR002100">
    <property type="entry name" value="TF_MADSbox"/>
</dbReference>
<dbReference type="PROSITE" id="PS51297">
    <property type="entry name" value="K_BOX"/>
    <property type="match status" value="1"/>
</dbReference>
<feature type="coiled-coil region" evidence="6">
    <location>
        <begin position="92"/>
        <end position="168"/>
    </location>
</feature>
<dbReference type="GO" id="GO:0006357">
    <property type="term" value="P:regulation of transcription by RNA polymerase II"/>
    <property type="evidence" value="ECO:0000318"/>
    <property type="project" value="GO_Central"/>
</dbReference>
<evidence type="ECO:0000256" key="7">
    <source>
        <dbReference type="SAM" id="MobiDB-lite"/>
    </source>
</evidence>
<keyword evidence="11" id="KW-1185">Reference proteome</keyword>
<dbReference type="Pfam" id="PF01486">
    <property type="entry name" value="K-box"/>
    <property type="match status" value="1"/>
</dbReference>